<gene>
    <name evidence="2" type="ORF">AB0L16_10190</name>
</gene>
<comment type="caution">
    <text evidence="2">The sequence shown here is derived from an EMBL/GenBank/DDBJ whole genome shotgun (WGS) entry which is preliminary data.</text>
</comment>
<evidence type="ECO:0000313" key="2">
    <source>
        <dbReference type="EMBL" id="MEV5506834.1"/>
    </source>
</evidence>
<name>A0ABV3JX24_STRON</name>
<reference evidence="2 3" key="1">
    <citation type="submission" date="2024-06" db="EMBL/GenBank/DDBJ databases">
        <title>The Natural Products Discovery Center: Release of the First 8490 Sequenced Strains for Exploring Actinobacteria Biosynthetic Diversity.</title>
        <authorList>
            <person name="Kalkreuter E."/>
            <person name="Kautsar S.A."/>
            <person name="Yang D."/>
            <person name="Bader C.D."/>
            <person name="Teijaro C.N."/>
            <person name="Fluegel L."/>
            <person name="Davis C.M."/>
            <person name="Simpson J.R."/>
            <person name="Lauterbach L."/>
            <person name="Steele A.D."/>
            <person name="Gui C."/>
            <person name="Meng S."/>
            <person name="Li G."/>
            <person name="Viehrig K."/>
            <person name="Ye F."/>
            <person name="Su P."/>
            <person name="Kiefer A.F."/>
            <person name="Nichols A."/>
            <person name="Cepeda A.J."/>
            <person name="Yan W."/>
            <person name="Fan B."/>
            <person name="Jiang Y."/>
            <person name="Adhikari A."/>
            <person name="Zheng C.-J."/>
            <person name="Schuster L."/>
            <person name="Cowan T.M."/>
            <person name="Smanski M.J."/>
            <person name="Chevrette M.G."/>
            <person name="De Carvalho L.P.S."/>
            <person name="Shen B."/>
        </authorList>
    </citation>
    <scope>NUCLEOTIDE SEQUENCE [LARGE SCALE GENOMIC DNA]</scope>
    <source>
        <strain evidence="2 3">NPDC052347</strain>
    </source>
</reference>
<dbReference type="Proteomes" id="UP001552594">
    <property type="component" value="Unassembled WGS sequence"/>
</dbReference>
<accession>A0ABV3JX24</accession>
<dbReference type="EMBL" id="JBFAUK010000006">
    <property type="protein sequence ID" value="MEV5506834.1"/>
    <property type="molecule type" value="Genomic_DNA"/>
</dbReference>
<organism evidence="2 3">
    <name type="scientific">Streptomyces orinoci</name>
    <name type="common">Streptoverticillium orinoci</name>
    <dbReference type="NCBI Taxonomy" id="67339"/>
    <lineage>
        <taxon>Bacteria</taxon>
        <taxon>Bacillati</taxon>
        <taxon>Actinomycetota</taxon>
        <taxon>Actinomycetes</taxon>
        <taxon>Kitasatosporales</taxon>
        <taxon>Streptomycetaceae</taxon>
        <taxon>Streptomyces</taxon>
    </lineage>
</organism>
<dbReference type="RefSeq" id="WP_241561235.1">
    <property type="nucleotide sequence ID" value="NZ_JBFAUK010000006.1"/>
</dbReference>
<evidence type="ECO:0000313" key="3">
    <source>
        <dbReference type="Proteomes" id="UP001552594"/>
    </source>
</evidence>
<keyword evidence="3" id="KW-1185">Reference proteome</keyword>
<evidence type="ECO:0000256" key="1">
    <source>
        <dbReference type="SAM" id="MobiDB-lite"/>
    </source>
</evidence>
<feature type="region of interest" description="Disordered" evidence="1">
    <location>
        <begin position="96"/>
        <end position="118"/>
    </location>
</feature>
<proteinExistence type="predicted"/>
<protein>
    <submittedName>
        <fullName evidence="2">Uncharacterized protein</fullName>
    </submittedName>
</protein>
<feature type="compositionally biased region" description="Basic and acidic residues" evidence="1">
    <location>
        <begin position="106"/>
        <end position="118"/>
    </location>
</feature>
<sequence length="118" mass="13379">MKITGAGKLYLNMSGDIRHTLECRGDGGQIVAFDISQEYRDAVRSDALPQNKDDHIDGDAFTRQEWKQLLKEYPEIWDPTKGADLMGYPISCWETSGRPSFPDPDESFRKVDSHLDDA</sequence>